<evidence type="ECO:0008006" key="4">
    <source>
        <dbReference type="Google" id="ProtNLM"/>
    </source>
</evidence>
<sequence>MFQAPAKYLCLVIFSTLLVLTSSCTTYHEQIKNYYSSISEGDYAKANIELEKSKLLQKTRNRLLYLLEKGRTTHALAQYDTSNHYFNLADKYIEEVRTDAGDALAGTLVNPMMQKYKGEDFEKIMIHYYKALNYLYLGKSEEAIVEARRITLQNQQLNDKFNDKNNRYSKDPFSFMLQGLIYESTADINNAFIAYRNAAEAYLNSENQEYYGIKMPEQLKKDVLRTASQNGFNDEVGRFEKLLNMKYEVHKDPEGGSLVVFWENGLAPVKEQQDFFFSLTKGTSGFYFVDMNGNNIPFDSGVSFNADHLEAADLNNFRVAFPRYAPRPHLFNIATIQTKQDSVVAEKAEDINELAISTLKQRFVKEASLALSRMAVKKAAQMVIKGKDDDNKKNKELREGIAAAIDLYSLFSEKADTRNWQTLPSSIYYARIPLQKGKNDVKIFLRDAHGKEEMKNFSVEGTGKITFYNYASLK</sequence>
<dbReference type="PROSITE" id="PS51257">
    <property type="entry name" value="PROKAR_LIPOPROTEIN"/>
    <property type="match status" value="1"/>
</dbReference>
<keyword evidence="1" id="KW-0732">Signal</keyword>
<evidence type="ECO:0000313" key="2">
    <source>
        <dbReference type="EMBL" id="RXF72616.1"/>
    </source>
</evidence>
<reference evidence="2 3" key="1">
    <citation type="submission" date="2018-12" db="EMBL/GenBank/DDBJ databases">
        <title>The Draft Genome Sequence of the Soil Bacterium Pedobacter tournemirensis R1.</title>
        <authorList>
            <person name="He J."/>
        </authorList>
    </citation>
    <scope>NUCLEOTIDE SEQUENCE [LARGE SCALE GENOMIC DNA]</scope>
    <source>
        <strain evidence="2 3">R1</strain>
    </source>
</reference>
<dbReference type="Proteomes" id="UP000290848">
    <property type="component" value="Unassembled WGS sequence"/>
</dbReference>
<feature type="signal peptide" evidence="1">
    <location>
        <begin position="1"/>
        <end position="21"/>
    </location>
</feature>
<gene>
    <name evidence="2" type="ORF">EKH83_02045</name>
</gene>
<dbReference type="EMBL" id="RXOC01000001">
    <property type="protein sequence ID" value="RXF72616.1"/>
    <property type="molecule type" value="Genomic_DNA"/>
</dbReference>
<proteinExistence type="predicted"/>
<accession>A0A4Q0MHY9</accession>
<evidence type="ECO:0000313" key="3">
    <source>
        <dbReference type="Proteomes" id="UP000290848"/>
    </source>
</evidence>
<protein>
    <recommendedName>
        <fullName evidence="4">Lipoprotein</fullName>
    </recommendedName>
</protein>
<comment type="caution">
    <text evidence="2">The sequence shown here is derived from an EMBL/GenBank/DDBJ whole genome shotgun (WGS) entry which is preliminary data.</text>
</comment>
<feature type="chain" id="PRO_5020626115" description="Lipoprotein" evidence="1">
    <location>
        <begin position="22"/>
        <end position="474"/>
    </location>
</feature>
<organism evidence="2 3">
    <name type="scientific">Arcticibacter tournemirensis</name>
    <dbReference type="NCBI Taxonomy" id="699437"/>
    <lineage>
        <taxon>Bacteria</taxon>
        <taxon>Pseudomonadati</taxon>
        <taxon>Bacteroidota</taxon>
        <taxon>Sphingobacteriia</taxon>
        <taxon>Sphingobacteriales</taxon>
        <taxon>Sphingobacteriaceae</taxon>
        <taxon>Arcticibacter</taxon>
    </lineage>
</organism>
<dbReference type="AlphaFoldDB" id="A0A4Q0MHY9"/>
<name>A0A4Q0MHY9_9SPHI</name>
<evidence type="ECO:0000256" key="1">
    <source>
        <dbReference type="SAM" id="SignalP"/>
    </source>
</evidence>